<sequence length="254" mass="26160">MNTLSVRALLVRGMLAGLAAGVAALLVAYFLGESRVDAAIALEEHAAGGHHDHGGGEEELVSRALQATGGLATGVLVFGVAIGGIAAIAFCVALGRIGRFGPRATAAFVALGGLIAVYVVPFLKYPANPPAVGDGDTIGKRTALFFLLVLLSVLLAVGAVLLGRRLAPRLGNWNATVAAGAAFLLAVTLAYVFLPSYNEVGPDFPGQLLWQFRLATLAVQAVLWTVFGLVFGALAERLLTPESPRPRPAETVAA</sequence>
<evidence type="ECO:0000313" key="1">
    <source>
        <dbReference type="EMBL" id="RZE26100.1"/>
    </source>
</evidence>
<dbReference type="InterPro" id="IPR012666">
    <property type="entry name" value="CbtA_put"/>
</dbReference>
<organism evidence="1 2">
    <name type="scientific">Streptomyces albidoflavus</name>
    <dbReference type="NCBI Taxonomy" id="1886"/>
    <lineage>
        <taxon>Bacteria</taxon>
        <taxon>Bacillati</taxon>
        <taxon>Actinomycetota</taxon>
        <taxon>Actinomycetes</taxon>
        <taxon>Kitasatosporales</taxon>
        <taxon>Streptomycetaceae</taxon>
        <taxon>Streptomyces</taxon>
        <taxon>Streptomyces albidoflavus group</taxon>
    </lineage>
</organism>
<dbReference type="Proteomes" id="UP000292693">
    <property type="component" value="Unassembled WGS sequence"/>
</dbReference>
<comment type="caution">
    <text evidence="1">The sequence shown here is derived from an EMBL/GenBank/DDBJ whole genome shotgun (WGS) entry which is preliminary data.</text>
</comment>
<reference evidence="1 2" key="1">
    <citation type="submission" date="2017-12" db="EMBL/GenBank/DDBJ databases">
        <title>Population genomics insights into the ecological differentiation and adaptive evolution in streptomycetes.</title>
        <authorList>
            <person name="Li Y."/>
            <person name="Huang Y."/>
        </authorList>
    </citation>
    <scope>NUCLEOTIDE SEQUENCE [LARGE SCALE GENOMIC DNA]</scope>
    <source>
        <strain evidence="1 2">NBRC 100770</strain>
    </source>
</reference>
<name>A0A8G1ZTB5_9ACTN</name>
<evidence type="ECO:0000313" key="2">
    <source>
        <dbReference type="Proteomes" id="UP000292693"/>
    </source>
</evidence>
<proteinExistence type="predicted"/>
<dbReference type="RefSeq" id="WP_049978388.1">
    <property type="nucleotide sequence ID" value="NZ_CP079112.1"/>
</dbReference>
<protein>
    <submittedName>
        <fullName evidence="1">Uncharacterized protein</fullName>
    </submittedName>
</protein>
<accession>A0A8G1ZTB5</accession>
<dbReference type="EMBL" id="PKLL01000009">
    <property type="protein sequence ID" value="RZE26100.1"/>
    <property type="molecule type" value="Genomic_DNA"/>
</dbReference>
<dbReference type="AlphaFoldDB" id="A0A8G1ZTB5"/>
<gene>
    <name evidence="1" type="ORF">C0Q92_07740</name>
</gene>
<dbReference type="Pfam" id="PF09490">
    <property type="entry name" value="CbtA"/>
    <property type="match status" value="1"/>
</dbReference>